<keyword evidence="1" id="KW-1133">Transmembrane helix</keyword>
<protein>
    <recommendedName>
        <fullName evidence="2">YoaR-like putative peptidoglycan binding domain-containing protein</fullName>
    </recommendedName>
</protein>
<organism evidence="3 4">
    <name type="scientific">Candidatus Amesbacteria bacterium RIFCSPHIGHO2_01_FULL_48_32b</name>
    <dbReference type="NCBI Taxonomy" id="1797253"/>
    <lineage>
        <taxon>Bacteria</taxon>
        <taxon>Candidatus Amesiibacteriota</taxon>
    </lineage>
</organism>
<gene>
    <name evidence="3" type="ORF">A2876_01010</name>
</gene>
<evidence type="ECO:0000256" key="1">
    <source>
        <dbReference type="SAM" id="Phobius"/>
    </source>
</evidence>
<evidence type="ECO:0000313" key="4">
    <source>
        <dbReference type="Proteomes" id="UP000178176"/>
    </source>
</evidence>
<dbReference type="Pfam" id="PF04294">
    <property type="entry name" value="VanW"/>
    <property type="match status" value="1"/>
</dbReference>
<dbReference type="Pfam" id="PF12229">
    <property type="entry name" value="PG_binding_4"/>
    <property type="match status" value="1"/>
</dbReference>
<dbReference type="InterPro" id="IPR022029">
    <property type="entry name" value="YoaR-like_PG-bd"/>
</dbReference>
<dbReference type="EMBL" id="MEXH01000002">
    <property type="protein sequence ID" value="OGC93110.1"/>
    <property type="molecule type" value="Genomic_DNA"/>
</dbReference>
<name>A0A1F4YGH4_9BACT</name>
<feature type="transmembrane region" description="Helical" evidence="1">
    <location>
        <begin position="6"/>
        <end position="24"/>
    </location>
</feature>
<keyword evidence="1" id="KW-0472">Membrane</keyword>
<dbReference type="AlphaFoldDB" id="A0A1F4YGH4"/>
<dbReference type="PANTHER" id="PTHR35788:SF1">
    <property type="entry name" value="EXPORTED PROTEIN"/>
    <property type="match status" value="1"/>
</dbReference>
<dbReference type="InterPro" id="IPR007391">
    <property type="entry name" value="Vancomycin_resist_VanW"/>
</dbReference>
<evidence type="ECO:0000259" key="2">
    <source>
        <dbReference type="Pfam" id="PF12229"/>
    </source>
</evidence>
<sequence>MRIPKIVYVAAGVLFLAGGINYAYDFGRFPKGTKIGGVEVGRMKPDEAVEVVRRKVDGFSSIKLVWEGREWIWGREDVGWQYDLPASIEQAELRFNLNEEKLINMIAGIGMEIDIPAREPEVVIEKVGEEKQIKVYPGENGREVDAVDLRQKVLRNIKLAEAASIEIPVRPMLVKLTESQINEAGRRSELILNKKVILKMKEGDQKWEIADGEAVAWMDPAGGWRENLISEWVKGLSQLVNRPAQNAALKFIRPGRVEEFKPAKPGWVVDEQKTTRDVVNGLKLLEGENLLQAELELAAEEIAPKVDNEDVNNLGIKELIGRGESWFSGSITNRIYNLKKSAETLNGILVAPGEVFSFNKTVGEISAATGYRQAYIIKEGKTILGDGGGVCQVSSTLFRAVLAAGLPIPERTAHAYRVHYYEEKYQVGFDATVFQPAPDFKFTNDTPAYILIQTEFDEKNKHLVFNLYGTSDGRKVEVSKSRIWDQVPPPPDLYQDDPTLPMGKIVQTEHAAWGAKVAFDWKVTRGDEVLQERTFYSNYRPWQAVYLRGTKTN</sequence>
<dbReference type="InterPro" id="IPR052913">
    <property type="entry name" value="Glycopeptide_resist_protein"/>
</dbReference>
<evidence type="ECO:0000313" key="3">
    <source>
        <dbReference type="EMBL" id="OGC93110.1"/>
    </source>
</evidence>
<feature type="domain" description="YoaR-like putative peptidoglycan binding" evidence="2">
    <location>
        <begin position="90"/>
        <end position="158"/>
    </location>
</feature>
<proteinExistence type="predicted"/>
<dbReference type="PANTHER" id="PTHR35788">
    <property type="entry name" value="EXPORTED PROTEIN-RELATED"/>
    <property type="match status" value="1"/>
</dbReference>
<accession>A0A1F4YGH4</accession>
<keyword evidence="1" id="KW-0812">Transmembrane</keyword>
<reference evidence="3 4" key="1">
    <citation type="journal article" date="2016" name="Nat. Commun.">
        <title>Thousands of microbial genomes shed light on interconnected biogeochemical processes in an aquifer system.</title>
        <authorList>
            <person name="Anantharaman K."/>
            <person name="Brown C.T."/>
            <person name="Hug L.A."/>
            <person name="Sharon I."/>
            <person name="Castelle C.J."/>
            <person name="Probst A.J."/>
            <person name="Thomas B.C."/>
            <person name="Singh A."/>
            <person name="Wilkins M.J."/>
            <person name="Karaoz U."/>
            <person name="Brodie E.L."/>
            <person name="Williams K.H."/>
            <person name="Hubbard S.S."/>
            <person name="Banfield J.F."/>
        </authorList>
    </citation>
    <scope>NUCLEOTIDE SEQUENCE [LARGE SCALE GENOMIC DNA]</scope>
</reference>
<dbReference type="Proteomes" id="UP000178176">
    <property type="component" value="Unassembled WGS sequence"/>
</dbReference>
<comment type="caution">
    <text evidence="3">The sequence shown here is derived from an EMBL/GenBank/DDBJ whole genome shotgun (WGS) entry which is preliminary data.</text>
</comment>